<dbReference type="AlphaFoldDB" id="A0A314Z9D7"/>
<proteinExistence type="predicted"/>
<name>A0A314Z9D7_PRUYE</name>
<keyword evidence="2" id="KW-1185">Reference proteome</keyword>
<dbReference type="EMBL" id="PJQY01000302">
    <property type="protein sequence ID" value="PQQ13381.1"/>
    <property type="molecule type" value="Genomic_DNA"/>
</dbReference>
<dbReference type="OrthoDB" id="10541476at2759"/>
<organism evidence="1 2">
    <name type="scientific">Prunus yedoensis var. nudiflora</name>
    <dbReference type="NCBI Taxonomy" id="2094558"/>
    <lineage>
        <taxon>Eukaryota</taxon>
        <taxon>Viridiplantae</taxon>
        <taxon>Streptophyta</taxon>
        <taxon>Embryophyta</taxon>
        <taxon>Tracheophyta</taxon>
        <taxon>Spermatophyta</taxon>
        <taxon>Magnoliopsida</taxon>
        <taxon>eudicotyledons</taxon>
        <taxon>Gunneridae</taxon>
        <taxon>Pentapetalae</taxon>
        <taxon>rosids</taxon>
        <taxon>fabids</taxon>
        <taxon>Rosales</taxon>
        <taxon>Rosaceae</taxon>
        <taxon>Amygdaloideae</taxon>
        <taxon>Amygdaleae</taxon>
        <taxon>Prunus</taxon>
    </lineage>
</organism>
<evidence type="ECO:0000313" key="2">
    <source>
        <dbReference type="Proteomes" id="UP000250321"/>
    </source>
</evidence>
<reference evidence="1 2" key="1">
    <citation type="submission" date="2018-02" db="EMBL/GenBank/DDBJ databases">
        <title>Draft genome of wild Prunus yedoensis var. nudiflora.</title>
        <authorList>
            <person name="Baek S."/>
            <person name="Kim J.-H."/>
            <person name="Choi K."/>
            <person name="Kim G.-B."/>
            <person name="Cho A."/>
            <person name="Jang H."/>
            <person name="Shin C.-H."/>
            <person name="Yu H.-J."/>
            <person name="Mun J.-H."/>
        </authorList>
    </citation>
    <scope>NUCLEOTIDE SEQUENCE [LARGE SCALE GENOMIC DNA]</scope>
    <source>
        <strain evidence="2">cv. Jeju island</strain>
        <tissue evidence="1">Leaf</tissue>
    </source>
</reference>
<sequence length="123" mass="13969">MKNESKKGVRVFLVLKRVGNWKRRKKKGRQKAQEDAQVNRASPIITSKSWFEAMVACVGKVLSRFFSPKISQGLGYEMLAAPSSKPHNVAKKMSFEIHDAPFDELPWGSAIFLLQFASFFVLH</sequence>
<protein>
    <submittedName>
        <fullName evidence="1">Uncharacterized protein</fullName>
    </submittedName>
</protein>
<dbReference type="Proteomes" id="UP000250321">
    <property type="component" value="Unassembled WGS sequence"/>
</dbReference>
<gene>
    <name evidence="1" type="ORF">Pyn_06122</name>
</gene>
<comment type="caution">
    <text evidence="1">The sequence shown here is derived from an EMBL/GenBank/DDBJ whole genome shotgun (WGS) entry which is preliminary data.</text>
</comment>
<accession>A0A314Z9D7</accession>
<evidence type="ECO:0000313" key="1">
    <source>
        <dbReference type="EMBL" id="PQQ13381.1"/>
    </source>
</evidence>